<feature type="transmembrane region" description="Helical" evidence="2">
    <location>
        <begin position="12"/>
        <end position="31"/>
    </location>
</feature>
<keyword evidence="2" id="KW-0472">Membrane</keyword>
<reference evidence="4 5" key="1">
    <citation type="journal article" date="2016" name="Front. Microbiol.">
        <title>Genome Sequence of Type Strains of Genus Stenotrophomonas.</title>
        <authorList>
            <person name="Patil P.P."/>
            <person name="Midha S."/>
            <person name="Kumar S."/>
            <person name="Patil P.B."/>
        </authorList>
    </citation>
    <scope>NUCLEOTIDE SEQUENCE [LARGE SCALE GENOMIC DNA]</scope>
    <source>
        <strain evidence="4 5">LMG 978</strain>
    </source>
</reference>
<dbReference type="InterPro" id="IPR008756">
    <property type="entry name" value="Peptidase_M56"/>
</dbReference>
<gene>
    <name evidence="4" type="ORF">ARC23_18530</name>
</gene>
<evidence type="ECO:0000259" key="3">
    <source>
        <dbReference type="Pfam" id="PF05569"/>
    </source>
</evidence>
<evidence type="ECO:0000256" key="2">
    <source>
        <dbReference type="SAM" id="Phobius"/>
    </source>
</evidence>
<feature type="transmembrane region" description="Helical" evidence="2">
    <location>
        <begin position="43"/>
        <end position="60"/>
    </location>
</feature>
<keyword evidence="2" id="KW-1133">Transmembrane helix</keyword>
<protein>
    <submittedName>
        <fullName evidence="4">Transmembrane BlaR protein</fullName>
    </submittedName>
</protein>
<name>A0A0R0ASR9_9GAMM</name>
<dbReference type="AlphaFoldDB" id="A0A0R0ASR9"/>
<sequence length="666" mass="70689">MDTTILIPMLERLGWTSLQTVLLVALVYGVCRALPSLSAATRCRLWWLVSLQAVLGLFWSQPLQLAWLPAPQAVAMTATDVAADLVYPLAPEASAQLLATMPMTAPDMPTVAWWAVALAALWLSGVLLMALRTFGEWRRCRALLAAAHPCNDEALVQALQLASDAHGVRPAPRLWMSTQVDSPQLVGPFRPVLLLPAGDNALQGDALDLALTHELQHLQRRDLQWGLLPALAQHLFFFHPLLRLSVREYAQAREEAVDAAVVGQHGASRQAYGRLLLQLGVAPQPHLGVASAAPSTTSLKRRLLSLQPRRACPRLLAMALTVAVVVVGVAPMRLVAAPVPPAPPAPPAAPTAAPPLPPKAPKAPPAPPSSARLPAVPVAPTPPAAPAGAEEISGPDDADVAADVEADVDVDTGMEGGHTTSHTSSITTYGRLDLGQSPPQAFVLVDGDSTFANGGMDDVTVARRQLGKGPALWFRQGDKRYIVRDPMLIQSLQRAYAGAVDLGRQQSELGRQQSALGRQQSDLGKQMGEIGRLQGEEARRMGLAAAEAARSAMAAHDINREAAAEAAKAARGATNDAVVAREAAREAAAQARRAMQDVDKETARASHTRDMQRLASQQSELASRQAALGSQQAALGERQARLHAQASQRAQQVIARALASGKAERL</sequence>
<organism evidence="4 5">
    <name type="scientific">Stenotrophomonas beteli</name>
    <dbReference type="NCBI Taxonomy" id="3384461"/>
    <lineage>
        <taxon>Bacteria</taxon>
        <taxon>Pseudomonadati</taxon>
        <taxon>Pseudomonadota</taxon>
        <taxon>Gammaproteobacteria</taxon>
        <taxon>Lysobacterales</taxon>
        <taxon>Lysobacteraceae</taxon>
        <taxon>Stenotrophomonas</taxon>
        <taxon>Stenotrophomonas maltophilia group</taxon>
    </lineage>
</organism>
<evidence type="ECO:0000313" key="4">
    <source>
        <dbReference type="EMBL" id="KRG47705.1"/>
    </source>
</evidence>
<dbReference type="CDD" id="cd07341">
    <property type="entry name" value="M56_BlaR1_MecR1_like"/>
    <property type="match status" value="1"/>
</dbReference>
<dbReference type="Pfam" id="PF05569">
    <property type="entry name" value="Peptidase_M56"/>
    <property type="match status" value="1"/>
</dbReference>
<dbReference type="InterPro" id="IPR052173">
    <property type="entry name" value="Beta-lactam_resp_regulator"/>
</dbReference>
<dbReference type="Proteomes" id="UP000051757">
    <property type="component" value="Unassembled WGS sequence"/>
</dbReference>
<feature type="region of interest" description="Disordered" evidence="1">
    <location>
        <begin position="342"/>
        <end position="397"/>
    </location>
</feature>
<dbReference type="PANTHER" id="PTHR34978:SF3">
    <property type="entry name" value="SLR0241 PROTEIN"/>
    <property type="match status" value="1"/>
</dbReference>
<comment type="caution">
    <text evidence="4">The sequence shown here is derived from an EMBL/GenBank/DDBJ whole genome shotgun (WGS) entry which is preliminary data.</text>
</comment>
<keyword evidence="5" id="KW-1185">Reference proteome</keyword>
<feature type="compositionally biased region" description="Basic and acidic residues" evidence="1">
    <location>
        <begin position="594"/>
        <end position="612"/>
    </location>
</feature>
<feature type="compositionally biased region" description="Pro residues" evidence="1">
    <location>
        <begin position="342"/>
        <end position="368"/>
    </location>
</feature>
<feature type="region of interest" description="Disordered" evidence="1">
    <location>
        <begin position="593"/>
        <end position="625"/>
    </location>
</feature>
<keyword evidence="2 4" id="KW-0812">Transmembrane</keyword>
<proteinExistence type="predicted"/>
<feature type="domain" description="Peptidase M56" evidence="3">
    <location>
        <begin position="15"/>
        <end position="304"/>
    </location>
</feature>
<feature type="transmembrane region" description="Helical" evidence="2">
    <location>
        <begin position="111"/>
        <end position="131"/>
    </location>
</feature>
<dbReference type="OrthoDB" id="15218at2"/>
<accession>A0A0R0ASR9</accession>
<dbReference type="PANTHER" id="PTHR34978">
    <property type="entry name" value="POSSIBLE SENSOR-TRANSDUCER PROTEIN BLAR"/>
    <property type="match status" value="1"/>
</dbReference>
<evidence type="ECO:0000256" key="1">
    <source>
        <dbReference type="SAM" id="MobiDB-lite"/>
    </source>
</evidence>
<dbReference type="EMBL" id="LLXV01000074">
    <property type="protein sequence ID" value="KRG47705.1"/>
    <property type="molecule type" value="Genomic_DNA"/>
</dbReference>
<evidence type="ECO:0000313" key="5">
    <source>
        <dbReference type="Proteomes" id="UP000051757"/>
    </source>
</evidence>
<feature type="transmembrane region" description="Helical" evidence="2">
    <location>
        <begin position="315"/>
        <end position="336"/>
    </location>
</feature>